<sequence length="245" mass="27436">MKKITILLLAVLTFSSCKNEKKETELNDEAKTKSDLNKETKDNWIVLFDGSSLDAWRGYLMDSVPSGWSIQDNTLAFTPGNGEGQDIITKEKFENFELSIDWKISEGGNSGIFWSVLEDKNAKIYESALEVQVLDNERHPDAKAGTSHQAGALYDLVSPTSNVVHPAGEWNTAVIKINHNTNEGSSTLNGTLVATFPLQGEKWDEMIANSKFKNWTNFGKIHNGYLGLQDHGNKVWFRNIKIKKL</sequence>
<dbReference type="GO" id="GO:0016787">
    <property type="term" value="F:hydrolase activity"/>
    <property type="evidence" value="ECO:0007669"/>
    <property type="project" value="InterPro"/>
</dbReference>
<accession>A0A5B7TZQ8</accession>
<keyword evidence="3" id="KW-1185">Reference proteome</keyword>
<dbReference type="Pfam" id="PF06439">
    <property type="entry name" value="3keto-disac_hyd"/>
    <property type="match status" value="1"/>
</dbReference>
<dbReference type="OrthoDB" id="9806233at2"/>
<feature type="domain" description="3-keto-alpha-glucoside-1,2-lyase/3-keto-2-hydroxy-glucal hydratase" evidence="1">
    <location>
        <begin position="44"/>
        <end position="243"/>
    </location>
</feature>
<protein>
    <submittedName>
        <fullName evidence="2">DUF1080 domain-containing protein</fullName>
    </submittedName>
</protein>
<reference evidence="2 3" key="1">
    <citation type="submission" date="2019-05" db="EMBL/GenBank/DDBJ databases">
        <title>Algicella ahnfeltiae gen. nov., sp. nov., a novel marine bacterium of the family Flavobacteriaceae isolated from a red alga.</title>
        <authorList>
            <person name="Nedashkovskaya O.I."/>
            <person name="Kukhlevskiy A.D."/>
            <person name="Kim S.-G."/>
            <person name="Zhukova N.V."/>
            <person name="Mikhailov V.V."/>
        </authorList>
    </citation>
    <scope>NUCLEOTIDE SEQUENCE [LARGE SCALE GENOMIC DNA]</scope>
    <source>
        <strain evidence="2 3">10Alg115</strain>
    </source>
</reference>
<dbReference type="KEGG" id="fbe:FF125_17595"/>
<dbReference type="EMBL" id="CP040749">
    <property type="protein sequence ID" value="QCX40172.1"/>
    <property type="molecule type" value="Genomic_DNA"/>
</dbReference>
<name>A0A5B7TZQ8_9FLAO</name>
<dbReference type="RefSeq" id="WP_138951006.1">
    <property type="nucleotide sequence ID" value="NZ_CP040749.1"/>
</dbReference>
<dbReference type="Gene3D" id="2.60.120.560">
    <property type="entry name" value="Exo-inulinase, domain 1"/>
    <property type="match status" value="1"/>
</dbReference>
<gene>
    <name evidence="2" type="ORF">FF125_17595</name>
</gene>
<evidence type="ECO:0000313" key="3">
    <source>
        <dbReference type="Proteomes" id="UP000306229"/>
    </source>
</evidence>
<dbReference type="Proteomes" id="UP000306229">
    <property type="component" value="Chromosome"/>
</dbReference>
<dbReference type="InterPro" id="IPR010496">
    <property type="entry name" value="AL/BT2_dom"/>
</dbReference>
<organism evidence="2 3">
    <name type="scientific">Aureibaculum algae</name>
    <dbReference type="NCBI Taxonomy" id="2584122"/>
    <lineage>
        <taxon>Bacteria</taxon>
        <taxon>Pseudomonadati</taxon>
        <taxon>Bacteroidota</taxon>
        <taxon>Flavobacteriia</taxon>
        <taxon>Flavobacteriales</taxon>
        <taxon>Flavobacteriaceae</taxon>
        <taxon>Aureibaculum</taxon>
    </lineage>
</organism>
<evidence type="ECO:0000313" key="2">
    <source>
        <dbReference type="EMBL" id="QCX40172.1"/>
    </source>
</evidence>
<proteinExistence type="predicted"/>
<dbReference type="AlphaFoldDB" id="A0A5B7TZQ8"/>
<dbReference type="PROSITE" id="PS51257">
    <property type="entry name" value="PROKAR_LIPOPROTEIN"/>
    <property type="match status" value="1"/>
</dbReference>
<evidence type="ECO:0000259" key="1">
    <source>
        <dbReference type="Pfam" id="PF06439"/>
    </source>
</evidence>